<dbReference type="Proteomes" id="UP000198781">
    <property type="component" value="Unassembled WGS sequence"/>
</dbReference>
<proteinExistence type="predicted"/>
<sequence>MNATELIDFLGHSSIYQPFDEHLTIAGLKKRPKLGKSLDTLVAVPGEGLSMSFEIDAEGEGIAQKSEGAFVFYQLEIMLACNRQDNGAYTGLLPHSLLATDSRSDVERKLKNLKRRLPDNDSYFVDGLVWTVAFDGETLRFLQVGVPTEGKRKHGLCA</sequence>
<dbReference type="AlphaFoldDB" id="A0A1G6W381"/>
<reference evidence="1 2" key="1">
    <citation type="submission" date="2016-10" db="EMBL/GenBank/DDBJ databases">
        <authorList>
            <person name="de Groot N.N."/>
        </authorList>
    </citation>
    <scope>NUCLEOTIDE SEQUENCE [LARGE SCALE GENOMIC DNA]</scope>
    <source>
        <strain evidence="1 2">DSM 16619</strain>
    </source>
</reference>
<dbReference type="STRING" id="187868.SAMN05192589_107215"/>
<name>A0A1G6W381_9BURK</name>
<accession>A0A1G6W381</accession>
<dbReference type="OrthoDB" id="8823195at2"/>
<dbReference type="RefSeq" id="WP_092744238.1">
    <property type="nucleotide sequence ID" value="NZ_FMZC01000007.1"/>
</dbReference>
<organism evidence="1 2">
    <name type="scientific">Paracidovorax valerianellae</name>
    <dbReference type="NCBI Taxonomy" id="187868"/>
    <lineage>
        <taxon>Bacteria</taxon>
        <taxon>Pseudomonadati</taxon>
        <taxon>Pseudomonadota</taxon>
        <taxon>Betaproteobacteria</taxon>
        <taxon>Burkholderiales</taxon>
        <taxon>Comamonadaceae</taxon>
        <taxon>Paracidovorax</taxon>
    </lineage>
</organism>
<gene>
    <name evidence="1" type="ORF">SAMN05192589_107215</name>
</gene>
<keyword evidence="2" id="KW-1185">Reference proteome</keyword>
<dbReference type="EMBL" id="FMZC01000007">
    <property type="protein sequence ID" value="SDD60301.1"/>
    <property type="molecule type" value="Genomic_DNA"/>
</dbReference>
<evidence type="ECO:0000313" key="2">
    <source>
        <dbReference type="Proteomes" id="UP000198781"/>
    </source>
</evidence>
<evidence type="ECO:0000313" key="1">
    <source>
        <dbReference type="EMBL" id="SDD60301.1"/>
    </source>
</evidence>
<protein>
    <submittedName>
        <fullName evidence="1">Uncharacterized protein</fullName>
    </submittedName>
</protein>